<dbReference type="Pfam" id="PF23562">
    <property type="entry name" value="AMP-binding_C_3"/>
    <property type="match status" value="1"/>
</dbReference>
<sequence length="640" mass="68643">MSSAQSLIDSGRPDLVAGRPASVAHLFLERVALTPNAEAYRYPSPVDEQAADGAPGAEQWRSLTWAQTAVRVKAVAAGLMALGIRPEDRVALASSTRLEWIVADLGAMCAGAAITTVYPSTNADETAFILSDSGSRALFAENEAQLAKAVGQLDQLPELRTVILFDAPAEAPETGGLDLLTLAELEERGTRYLAEHPDAVEKAVDGLGKEQLATLIYTSGTTGRPKGVRLVHDCWAYEGRAQEASGLLGPDDVQFMWLPLSHVFGKTLISGQIATGHVMAVDGRVDRIIHNLPAIRPTIMASAPRIFEKVYNGIAGRARAEGGAKYKIFLWAAKVAREHARAVQQSRIATGTESAPLGLRVQHALADKLVYAKIRAAFGGRLRGAVSGSAALAPEIGYFFIGAGVPILEGYGLSETSAGSCVNRAEDVRIGTVGRPLPGTEVRIAEDGEILLRGPGVMRGYHNLPEKTAEVLEPDGWFHTEDIGELSPDGFLRITDRKKDLFKTSGGKYVAPSEVEGKFKAVCPFVSNILVIGNGRNYCTALIGLDEAVLLPWAAEHGLAGKSYAELAVEPAVHELIEGFVKRVNGDLQRWQTIKKFHLLPRDLDIEHGELTPSLKIKRPVVERTYADAVTAMYAGANEA</sequence>
<proteinExistence type="predicted"/>
<dbReference type="AlphaFoldDB" id="A0A372ZW62"/>
<dbReference type="RefSeq" id="WP_049651918.1">
    <property type="nucleotide sequence ID" value="NZ_QVIG01000001.1"/>
</dbReference>
<dbReference type="EMBL" id="QVIG01000001">
    <property type="protein sequence ID" value="RGD59557.1"/>
    <property type="molecule type" value="Genomic_DNA"/>
</dbReference>
<feature type="domain" description="AMP-dependent synthetase/ligase" evidence="3">
    <location>
        <begin position="31"/>
        <end position="462"/>
    </location>
</feature>
<dbReference type="GO" id="GO:0016020">
    <property type="term" value="C:membrane"/>
    <property type="evidence" value="ECO:0007669"/>
    <property type="project" value="TreeGrafter"/>
</dbReference>
<organism evidence="4 5">
    <name type="scientific">Kitasatospora xanthocidica</name>
    <dbReference type="NCBI Taxonomy" id="83382"/>
    <lineage>
        <taxon>Bacteria</taxon>
        <taxon>Bacillati</taxon>
        <taxon>Actinomycetota</taxon>
        <taxon>Actinomycetes</taxon>
        <taxon>Kitasatosporales</taxon>
        <taxon>Streptomycetaceae</taxon>
        <taxon>Kitasatospora</taxon>
    </lineage>
</organism>
<accession>A0A372ZW62</accession>
<reference evidence="4 5" key="1">
    <citation type="submission" date="2018-08" db="EMBL/GenBank/DDBJ databases">
        <title>Diversity &amp; Physiological Properties of Lignin-Decomposing Actinobacteria from Soil.</title>
        <authorList>
            <person name="Roh S.G."/>
            <person name="Kim S.B."/>
        </authorList>
    </citation>
    <scope>NUCLEOTIDE SEQUENCE [LARGE SCALE GENOMIC DNA]</scope>
    <source>
        <strain evidence="4 5">MMS17-GH009</strain>
    </source>
</reference>
<dbReference type="PROSITE" id="PS00455">
    <property type="entry name" value="AMP_BINDING"/>
    <property type="match status" value="1"/>
</dbReference>
<evidence type="ECO:0000313" key="5">
    <source>
        <dbReference type="Proteomes" id="UP000263377"/>
    </source>
</evidence>
<dbReference type="InterPro" id="IPR020845">
    <property type="entry name" value="AMP-binding_CS"/>
</dbReference>
<dbReference type="PANTHER" id="PTHR43272:SF33">
    <property type="entry name" value="AMP-BINDING DOMAIN-CONTAINING PROTEIN-RELATED"/>
    <property type="match status" value="1"/>
</dbReference>
<dbReference type="CDD" id="cd05907">
    <property type="entry name" value="VL_LC_FACS_like"/>
    <property type="match status" value="1"/>
</dbReference>
<dbReference type="Proteomes" id="UP000263377">
    <property type="component" value="Unassembled WGS sequence"/>
</dbReference>
<dbReference type="GO" id="GO:0005524">
    <property type="term" value="F:ATP binding"/>
    <property type="evidence" value="ECO:0007669"/>
    <property type="project" value="UniProtKB-KW"/>
</dbReference>
<comment type="caution">
    <text evidence="4">The sequence shown here is derived from an EMBL/GenBank/DDBJ whole genome shotgun (WGS) entry which is preliminary data.</text>
</comment>
<keyword evidence="1" id="KW-0547">Nucleotide-binding</keyword>
<name>A0A372ZW62_9ACTN</name>
<evidence type="ECO:0000259" key="3">
    <source>
        <dbReference type="Pfam" id="PF00501"/>
    </source>
</evidence>
<keyword evidence="5" id="KW-1185">Reference proteome</keyword>
<gene>
    <name evidence="4" type="ORF">DR950_18735</name>
</gene>
<keyword evidence="2" id="KW-0067">ATP-binding</keyword>
<dbReference type="InterPro" id="IPR000873">
    <property type="entry name" value="AMP-dep_synth/lig_dom"/>
</dbReference>
<dbReference type="PANTHER" id="PTHR43272">
    <property type="entry name" value="LONG-CHAIN-FATTY-ACID--COA LIGASE"/>
    <property type="match status" value="1"/>
</dbReference>
<dbReference type="GO" id="GO:0004467">
    <property type="term" value="F:long-chain fatty acid-CoA ligase activity"/>
    <property type="evidence" value="ECO:0007669"/>
    <property type="project" value="TreeGrafter"/>
</dbReference>
<protein>
    <submittedName>
        <fullName evidence="4">Long-chain fatty acid--CoA ligase</fullName>
    </submittedName>
</protein>
<dbReference type="Pfam" id="PF00501">
    <property type="entry name" value="AMP-binding"/>
    <property type="match status" value="1"/>
</dbReference>
<evidence type="ECO:0000256" key="2">
    <source>
        <dbReference type="ARBA" id="ARBA00022840"/>
    </source>
</evidence>
<evidence type="ECO:0000313" key="4">
    <source>
        <dbReference type="EMBL" id="RGD59557.1"/>
    </source>
</evidence>
<dbReference type="SUPFAM" id="SSF56801">
    <property type="entry name" value="Acetyl-CoA synthetase-like"/>
    <property type="match status" value="1"/>
</dbReference>
<keyword evidence="4" id="KW-0436">Ligase</keyword>
<evidence type="ECO:0000256" key="1">
    <source>
        <dbReference type="ARBA" id="ARBA00022741"/>
    </source>
</evidence>
<dbReference type="InterPro" id="IPR042099">
    <property type="entry name" value="ANL_N_sf"/>
</dbReference>
<dbReference type="Gene3D" id="3.40.50.12780">
    <property type="entry name" value="N-terminal domain of ligase-like"/>
    <property type="match status" value="1"/>
</dbReference>